<reference evidence="3" key="2">
    <citation type="submission" date="2025-09" db="UniProtKB">
        <authorList>
            <consortium name="Ensembl"/>
        </authorList>
    </citation>
    <scope>IDENTIFICATION</scope>
</reference>
<accession>A0A3B3RZY3</accession>
<dbReference type="Ensembl" id="ENSPKIT00000004740.1">
    <property type="protein sequence ID" value="ENSPKIP00000024039.1"/>
    <property type="gene ID" value="ENSPKIG00000007426.1"/>
</dbReference>
<dbReference type="GO" id="GO:0001955">
    <property type="term" value="P:blood vessel maturation"/>
    <property type="evidence" value="ECO:0007669"/>
    <property type="project" value="TreeGrafter"/>
</dbReference>
<dbReference type="PANTHER" id="PTHR13487">
    <property type="entry name" value="SERINE PROTEASE INHIBITOR"/>
    <property type="match status" value="1"/>
</dbReference>
<feature type="chain" id="PRO_5017249853" evidence="1">
    <location>
        <begin position="23"/>
        <end position="222"/>
    </location>
</feature>
<dbReference type="GO" id="GO:0008191">
    <property type="term" value="F:metalloendopeptidase inhibitor activity"/>
    <property type="evidence" value="ECO:0007669"/>
    <property type="project" value="InterPro"/>
</dbReference>
<organism evidence="3 4">
    <name type="scientific">Paramormyrops kingsleyae</name>
    <dbReference type="NCBI Taxonomy" id="1676925"/>
    <lineage>
        <taxon>Eukaryota</taxon>
        <taxon>Metazoa</taxon>
        <taxon>Chordata</taxon>
        <taxon>Craniata</taxon>
        <taxon>Vertebrata</taxon>
        <taxon>Euteleostomi</taxon>
        <taxon>Actinopterygii</taxon>
        <taxon>Neopterygii</taxon>
        <taxon>Teleostei</taxon>
        <taxon>Osteoglossocephala</taxon>
        <taxon>Osteoglossomorpha</taxon>
        <taxon>Osteoglossiformes</taxon>
        <taxon>Mormyridae</taxon>
        <taxon>Paramormyrops</taxon>
    </lineage>
</organism>
<evidence type="ECO:0000256" key="1">
    <source>
        <dbReference type="SAM" id="SignalP"/>
    </source>
</evidence>
<sequence length="222" mass="24787">MFVCLEMIFFFLAFNIYDILRAQDSSCCDHAAEFSPCREACDQLSTIKSESRLKHMLQRLPDYCPESMNELWNCINASLPGASKKTDGWVGLGCCELAISAECRQNCKLASSRNDITKVCKKDSEKPLYNCITKNEMGSVCCSYAGRHTNCREYCQAIFRTDSSPSGSQINAILDYCQSVSPQLISCVGNYTKSYPIRSPVDSECQPLPPTVTHEPTVTTVY</sequence>
<evidence type="ECO:0000313" key="4">
    <source>
        <dbReference type="Proteomes" id="UP000261540"/>
    </source>
</evidence>
<reference evidence="3" key="1">
    <citation type="submission" date="2025-08" db="UniProtKB">
        <authorList>
            <consortium name="Ensembl"/>
        </authorList>
    </citation>
    <scope>IDENTIFICATION</scope>
</reference>
<dbReference type="InterPro" id="IPR039016">
    <property type="entry name" value="RECK"/>
</dbReference>
<dbReference type="Proteomes" id="UP000261540">
    <property type="component" value="Unplaced"/>
</dbReference>
<dbReference type="AlphaFoldDB" id="A0A3B3RZY3"/>
<dbReference type="GO" id="GO:0005886">
    <property type="term" value="C:plasma membrane"/>
    <property type="evidence" value="ECO:0007669"/>
    <property type="project" value="TreeGrafter"/>
</dbReference>
<dbReference type="GO" id="GO:0002040">
    <property type="term" value="P:sprouting angiogenesis"/>
    <property type="evidence" value="ECO:0007669"/>
    <property type="project" value="TreeGrafter"/>
</dbReference>
<name>A0A3B3RZY3_9TELE</name>
<dbReference type="GeneTree" id="ENSGT00390000018540"/>
<dbReference type="GO" id="GO:0030198">
    <property type="term" value="P:extracellular matrix organization"/>
    <property type="evidence" value="ECO:0007669"/>
    <property type="project" value="TreeGrafter"/>
</dbReference>
<dbReference type="Pfam" id="PF22961">
    <property type="entry name" value="RECK-like_N"/>
    <property type="match status" value="1"/>
</dbReference>
<feature type="signal peptide" evidence="1">
    <location>
        <begin position="1"/>
        <end position="22"/>
    </location>
</feature>
<evidence type="ECO:0000313" key="3">
    <source>
        <dbReference type="Ensembl" id="ENSPKIP00000024039.1"/>
    </source>
</evidence>
<feature type="domain" description="Reversion-inducing cysteine-rich with Kazal motifs N-terminal" evidence="2">
    <location>
        <begin position="87"/>
        <end position="135"/>
    </location>
</feature>
<keyword evidence="1" id="KW-0732">Signal</keyword>
<protein>
    <submittedName>
        <fullName evidence="3">Reversion inducing cysteine rich protein with kazal motifs</fullName>
    </submittedName>
</protein>
<dbReference type="PANTHER" id="PTHR13487:SF3">
    <property type="entry name" value="REVERSION-INDUCING CYSTEINE-RICH PROTEIN WITH KAZAL MOTIFS"/>
    <property type="match status" value="1"/>
</dbReference>
<dbReference type="InterPro" id="IPR055110">
    <property type="entry name" value="RECK-like_N"/>
</dbReference>
<proteinExistence type="predicted"/>
<keyword evidence="4" id="KW-1185">Reference proteome</keyword>
<evidence type="ECO:0000259" key="2">
    <source>
        <dbReference type="Pfam" id="PF22961"/>
    </source>
</evidence>